<organism evidence="1">
    <name type="scientific">Lepeophtheirus salmonis</name>
    <name type="common">Salmon louse</name>
    <name type="synonym">Caligus salmonis</name>
    <dbReference type="NCBI Taxonomy" id="72036"/>
    <lineage>
        <taxon>Eukaryota</taxon>
        <taxon>Metazoa</taxon>
        <taxon>Ecdysozoa</taxon>
        <taxon>Arthropoda</taxon>
        <taxon>Crustacea</taxon>
        <taxon>Multicrustacea</taxon>
        <taxon>Hexanauplia</taxon>
        <taxon>Copepoda</taxon>
        <taxon>Siphonostomatoida</taxon>
        <taxon>Caligidae</taxon>
        <taxon>Lepeophtheirus</taxon>
    </lineage>
</organism>
<evidence type="ECO:0000313" key="1">
    <source>
        <dbReference type="EMBL" id="CDW17779.1"/>
    </source>
</evidence>
<dbReference type="AlphaFoldDB" id="A0A0K2SVM4"/>
<proteinExistence type="predicted"/>
<accession>A0A0K2SVM4</accession>
<reference evidence="1" key="1">
    <citation type="submission" date="2014-05" db="EMBL/GenBank/DDBJ databases">
        <authorList>
            <person name="Chronopoulou M."/>
        </authorList>
    </citation>
    <scope>NUCLEOTIDE SEQUENCE</scope>
    <source>
        <tissue evidence="1">Whole organism</tissue>
    </source>
</reference>
<name>A0A0K2SVM4_LEPSM</name>
<feature type="non-terminal residue" evidence="1">
    <location>
        <position position="1"/>
    </location>
</feature>
<dbReference type="EMBL" id="HACA01000418">
    <property type="protein sequence ID" value="CDW17779.1"/>
    <property type="molecule type" value="Transcribed_RNA"/>
</dbReference>
<protein>
    <submittedName>
        <fullName evidence="1">Uncharacterized protein</fullName>
    </submittedName>
</protein>
<sequence>WCTTLGPRISVIWVDGIEPWQYGEPKHHIVGLLTNFLPSFKKKGGIFLPSDATNPRTIVWTKCLLRNNPLTSSGDPLSQRSI</sequence>